<dbReference type="Gene3D" id="3.30.1370.60">
    <property type="entry name" value="Hypothetical oxidoreductase yiak, domain 2"/>
    <property type="match status" value="1"/>
</dbReference>
<keyword evidence="2" id="KW-0560">Oxidoreductase</keyword>
<dbReference type="PANTHER" id="PTHR11091:SF0">
    <property type="entry name" value="MALATE DEHYDROGENASE"/>
    <property type="match status" value="1"/>
</dbReference>
<dbReference type="InterPro" id="IPR043143">
    <property type="entry name" value="Mal/L-sulf/L-lact_DH-like_NADP"/>
</dbReference>
<dbReference type="EMBL" id="GDIP01223285">
    <property type="protein sequence ID" value="JAJ00117.1"/>
    <property type="molecule type" value="Transcribed_RNA"/>
</dbReference>
<dbReference type="Gene3D" id="1.10.1530.10">
    <property type="match status" value="1"/>
</dbReference>
<sequence>MAHVHKLVLKGQTVPISTIQRIIKNNVNQCRKVSTNQGLWAAKTHDENTSSPVPVGEVKRYATDCMVSVGVKEDHASALADVLVAADYRGHYSHGLNRLEMYVQDIKSKICDGNAIPTVLKDKYSTALVNGQNSLGPVVGNFCMNLAIEKAKKHGVGWVAANNSNHYGIAGWYSMLAANQGLMGLSFTSTSPLVAPTRAKTATLGTNPITLAAPALNGDQFVLDMATCTVAVGKIELQRRKGLPIPEGWAIDTDGKITTSADVAMKGCLMPLGGAEETSGYKGYGLATLVEIFCGISAGTDIVHKQFCSEMLYFLSRSLGATYGPNIRRWMDTKRKADLGQCFIAVDPECFASGFQTRMSDLMSHLRHMEPADPTKPILVAGDPERAHIALVDAEGGIRYHVNQINASAALAEKLKVKPMKHI</sequence>
<reference evidence="3" key="1">
    <citation type="submission" date="2015-10" db="EMBL/GenBank/DDBJ databases">
        <title>Daphnia magna gene sets from two clonal populations assembled and annotated with EvidentialGene.</title>
        <authorList>
            <person name="Gilbert D."/>
            <person name="Podicheti R."/>
            <person name="Orsini L."/>
            <person name="Colbourne J."/>
            <person name="Pfrender M."/>
        </authorList>
    </citation>
    <scope>NUCLEOTIDE SEQUENCE</scope>
</reference>
<dbReference type="InterPro" id="IPR003767">
    <property type="entry name" value="Malate/L-lactate_DH-like"/>
</dbReference>
<protein>
    <submittedName>
        <fullName evidence="3">Malate dehydrogenase</fullName>
    </submittedName>
</protein>
<name>A0A0P4YS74_9CRUS</name>
<reference evidence="3" key="2">
    <citation type="submission" date="2015-10" db="EMBL/GenBank/DDBJ databases">
        <authorList>
            <person name="Gilbert D.G."/>
        </authorList>
    </citation>
    <scope>NUCLEOTIDE SEQUENCE</scope>
</reference>
<dbReference type="InterPro" id="IPR043144">
    <property type="entry name" value="Mal/L-sulf/L-lact_DH-like_ah"/>
</dbReference>
<dbReference type="AlphaFoldDB" id="A0A0P4YS74"/>
<evidence type="ECO:0000256" key="1">
    <source>
        <dbReference type="ARBA" id="ARBA00006056"/>
    </source>
</evidence>
<evidence type="ECO:0000256" key="2">
    <source>
        <dbReference type="ARBA" id="ARBA00023002"/>
    </source>
</evidence>
<organism evidence="3">
    <name type="scientific">Daphnia magna</name>
    <dbReference type="NCBI Taxonomy" id="35525"/>
    <lineage>
        <taxon>Eukaryota</taxon>
        <taxon>Metazoa</taxon>
        <taxon>Ecdysozoa</taxon>
        <taxon>Arthropoda</taxon>
        <taxon>Crustacea</taxon>
        <taxon>Branchiopoda</taxon>
        <taxon>Diplostraca</taxon>
        <taxon>Cladocera</taxon>
        <taxon>Anomopoda</taxon>
        <taxon>Daphniidae</taxon>
        <taxon>Daphnia</taxon>
    </lineage>
</organism>
<dbReference type="GO" id="GO:0016491">
    <property type="term" value="F:oxidoreductase activity"/>
    <property type="evidence" value="ECO:0007669"/>
    <property type="project" value="UniProtKB-KW"/>
</dbReference>
<comment type="similarity">
    <text evidence="1">Belongs to the LDH2/MDH2 oxidoreductase family.</text>
</comment>
<proteinExistence type="inferred from homology"/>
<dbReference type="Pfam" id="PF02615">
    <property type="entry name" value="Ldh_2"/>
    <property type="match status" value="1"/>
</dbReference>
<dbReference type="PANTHER" id="PTHR11091">
    <property type="entry name" value="OXIDOREDUCTASE-RELATED"/>
    <property type="match status" value="1"/>
</dbReference>
<dbReference type="OrthoDB" id="7881616at2759"/>
<accession>A0A0P4YS74</accession>
<evidence type="ECO:0000313" key="3">
    <source>
        <dbReference type="EMBL" id="JAJ00117.1"/>
    </source>
</evidence>
<dbReference type="InterPro" id="IPR036111">
    <property type="entry name" value="Mal/L-sulfo/L-lacto_DH-like_sf"/>
</dbReference>
<dbReference type="SUPFAM" id="SSF89733">
    <property type="entry name" value="L-sulfolactate dehydrogenase-like"/>
    <property type="match status" value="1"/>
</dbReference>